<sequence>MLVILSDIDGLYDSDPHQNPDAKLIPWVEAITPEIFKLAGGAGSTLGTGGMETKLRAGLVANRAGIPMVILNGQRPELLYDLMDGKPVGTRFEGRKPE</sequence>
<keyword evidence="2" id="KW-0547">Nucleotide-binding</keyword>
<evidence type="ECO:0000256" key="2">
    <source>
        <dbReference type="ARBA" id="ARBA00022741"/>
    </source>
</evidence>
<dbReference type="SUPFAM" id="SSF53633">
    <property type="entry name" value="Carbamate kinase-like"/>
    <property type="match status" value="1"/>
</dbReference>
<dbReference type="GO" id="GO:0005524">
    <property type="term" value="F:ATP binding"/>
    <property type="evidence" value="ECO:0007669"/>
    <property type="project" value="UniProtKB-KW"/>
</dbReference>
<dbReference type="PANTHER" id="PTHR43654">
    <property type="entry name" value="GLUTAMATE 5-KINASE"/>
    <property type="match status" value="1"/>
</dbReference>
<evidence type="ECO:0000259" key="5">
    <source>
        <dbReference type="Pfam" id="PF00696"/>
    </source>
</evidence>
<dbReference type="InterPro" id="IPR019797">
    <property type="entry name" value="Glutamate_5-kinase_CS"/>
</dbReference>
<accession>A0A645DSQ1</accession>
<dbReference type="EC" id="2.7.2.11" evidence="6"/>
<evidence type="ECO:0000256" key="3">
    <source>
        <dbReference type="ARBA" id="ARBA00022777"/>
    </source>
</evidence>
<gene>
    <name evidence="6" type="primary">proB_32</name>
    <name evidence="6" type="ORF">SDC9_139293</name>
</gene>
<dbReference type="PANTHER" id="PTHR43654:SF1">
    <property type="entry name" value="ISOPENTENYL PHOSPHATE KINASE"/>
    <property type="match status" value="1"/>
</dbReference>
<evidence type="ECO:0000313" key="6">
    <source>
        <dbReference type="EMBL" id="MPM92158.1"/>
    </source>
</evidence>
<dbReference type="GO" id="GO:0004349">
    <property type="term" value="F:glutamate 5-kinase activity"/>
    <property type="evidence" value="ECO:0007669"/>
    <property type="project" value="UniProtKB-EC"/>
</dbReference>
<proteinExistence type="predicted"/>
<keyword evidence="3 6" id="KW-0418">Kinase</keyword>
<keyword evidence="1 6" id="KW-0808">Transferase</keyword>
<evidence type="ECO:0000256" key="1">
    <source>
        <dbReference type="ARBA" id="ARBA00022679"/>
    </source>
</evidence>
<reference evidence="6" key="1">
    <citation type="submission" date="2019-08" db="EMBL/GenBank/DDBJ databases">
        <authorList>
            <person name="Kucharzyk K."/>
            <person name="Murdoch R.W."/>
            <person name="Higgins S."/>
            <person name="Loffler F."/>
        </authorList>
    </citation>
    <scope>NUCLEOTIDE SEQUENCE</scope>
</reference>
<dbReference type="Gene3D" id="3.40.1160.10">
    <property type="entry name" value="Acetylglutamate kinase-like"/>
    <property type="match status" value="1"/>
</dbReference>
<dbReference type="EMBL" id="VSSQ01039139">
    <property type="protein sequence ID" value="MPM92158.1"/>
    <property type="molecule type" value="Genomic_DNA"/>
</dbReference>
<dbReference type="GO" id="GO:0005829">
    <property type="term" value="C:cytosol"/>
    <property type="evidence" value="ECO:0007669"/>
    <property type="project" value="TreeGrafter"/>
</dbReference>
<organism evidence="6">
    <name type="scientific">bioreactor metagenome</name>
    <dbReference type="NCBI Taxonomy" id="1076179"/>
    <lineage>
        <taxon>unclassified sequences</taxon>
        <taxon>metagenomes</taxon>
        <taxon>ecological metagenomes</taxon>
    </lineage>
</organism>
<name>A0A645DSQ1_9ZZZZ</name>
<protein>
    <submittedName>
        <fullName evidence="6">Glutamate 5-kinase 1</fullName>
        <ecNumber evidence="6">2.7.2.11</ecNumber>
    </submittedName>
</protein>
<evidence type="ECO:0000256" key="4">
    <source>
        <dbReference type="ARBA" id="ARBA00022840"/>
    </source>
</evidence>
<feature type="domain" description="Aspartate/glutamate/uridylate kinase" evidence="5">
    <location>
        <begin position="2"/>
        <end position="72"/>
    </location>
</feature>
<dbReference type="AlphaFoldDB" id="A0A645DSQ1"/>
<dbReference type="PROSITE" id="PS00902">
    <property type="entry name" value="GLUTAMATE_5_KINASE"/>
    <property type="match status" value="1"/>
</dbReference>
<dbReference type="InterPro" id="IPR036393">
    <property type="entry name" value="AceGlu_kinase-like_sf"/>
</dbReference>
<dbReference type="Pfam" id="PF00696">
    <property type="entry name" value="AA_kinase"/>
    <property type="match status" value="1"/>
</dbReference>
<keyword evidence="4" id="KW-0067">ATP-binding</keyword>
<comment type="caution">
    <text evidence="6">The sequence shown here is derived from an EMBL/GenBank/DDBJ whole genome shotgun (WGS) entry which is preliminary data.</text>
</comment>
<dbReference type="InterPro" id="IPR001048">
    <property type="entry name" value="Asp/Glu/Uridylate_kinase"/>
</dbReference>